<dbReference type="Pfam" id="PF13424">
    <property type="entry name" value="TPR_12"/>
    <property type="match status" value="1"/>
</dbReference>
<evidence type="ECO:0000256" key="2">
    <source>
        <dbReference type="ARBA" id="ARBA00022803"/>
    </source>
</evidence>
<dbReference type="Proteomes" id="UP000677228">
    <property type="component" value="Unassembled WGS sequence"/>
</dbReference>
<feature type="repeat" description="TPR" evidence="3">
    <location>
        <begin position="1125"/>
        <end position="1158"/>
    </location>
</feature>
<dbReference type="PROSITE" id="PS50005">
    <property type="entry name" value="TPR"/>
    <property type="match status" value="3"/>
</dbReference>
<evidence type="ECO:0000313" key="5">
    <source>
        <dbReference type="EMBL" id="CAF3732652.1"/>
    </source>
</evidence>
<dbReference type="EMBL" id="CAJNOK010005085">
    <property type="protein sequence ID" value="CAF0959810.1"/>
    <property type="molecule type" value="Genomic_DNA"/>
</dbReference>
<dbReference type="SUPFAM" id="SSF48452">
    <property type="entry name" value="TPR-like"/>
    <property type="match status" value="1"/>
</dbReference>
<comment type="caution">
    <text evidence="4">The sequence shown here is derived from an EMBL/GenBank/DDBJ whole genome shotgun (WGS) entry which is preliminary data.</text>
</comment>
<evidence type="ECO:0000313" key="6">
    <source>
        <dbReference type="Proteomes" id="UP000677228"/>
    </source>
</evidence>
<dbReference type="Gene3D" id="1.25.40.10">
    <property type="entry name" value="Tetratricopeptide repeat domain"/>
    <property type="match status" value="2"/>
</dbReference>
<evidence type="ECO:0000313" key="4">
    <source>
        <dbReference type="EMBL" id="CAF0959810.1"/>
    </source>
</evidence>
<dbReference type="InterPro" id="IPR019734">
    <property type="entry name" value="TPR_rpt"/>
</dbReference>
<keyword evidence="1" id="KW-0677">Repeat</keyword>
<evidence type="ECO:0000256" key="1">
    <source>
        <dbReference type="ARBA" id="ARBA00022737"/>
    </source>
</evidence>
<dbReference type="SMART" id="SM00028">
    <property type="entry name" value="TPR"/>
    <property type="match status" value="3"/>
</dbReference>
<dbReference type="PANTHER" id="PTHR44943:SF8">
    <property type="entry name" value="TPR REPEAT-CONTAINING PROTEIN MJ0263"/>
    <property type="match status" value="1"/>
</dbReference>
<reference evidence="4" key="1">
    <citation type="submission" date="2021-02" db="EMBL/GenBank/DDBJ databases">
        <authorList>
            <person name="Nowell W R."/>
        </authorList>
    </citation>
    <scope>NUCLEOTIDE SEQUENCE</scope>
</reference>
<dbReference type="InterPro" id="IPR051685">
    <property type="entry name" value="Ycf3/AcsC/BcsC/TPR_MFPF"/>
</dbReference>
<accession>A0A8S2DGE6</accession>
<name>A0A8S2DGE6_9BILA</name>
<feature type="repeat" description="TPR" evidence="3">
    <location>
        <begin position="1185"/>
        <end position="1218"/>
    </location>
</feature>
<protein>
    <submittedName>
        <fullName evidence="4">Uncharacterized protein</fullName>
    </submittedName>
</protein>
<gene>
    <name evidence="4" type="ORF">OVA965_LOCUS12575</name>
    <name evidence="5" type="ORF">TMI583_LOCUS12579</name>
</gene>
<organism evidence="4 6">
    <name type="scientific">Didymodactylos carnosus</name>
    <dbReference type="NCBI Taxonomy" id="1234261"/>
    <lineage>
        <taxon>Eukaryota</taxon>
        <taxon>Metazoa</taxon>
        <taxon>Spiralia</taxon>
        <taxon>Gnathifera</taxon>
        <taxon>Rotifera</taxon>
        <taxon>Eurotatoria</taxon>
        <taxon>Bdelloidea</taxon>
        <taxon>Philodinida</taxon>
        <taxon>Philodinidae</taxon>
        <taxon>Didymodactylos</taxon>
    </lineage>
</organism>
<dbReference type="InterPro" id="IPR011990">
    <property type="entry name" value="TPR-like_helical_dom_sf"/>
</dbReference>
<evidence type="ECO:0000256" key="3">
    <source>
        <dbReference type="PROSITE-ProRule" id="PRU00339"/>
    </source>
</evidence>
<dbReference type="EMBL" id="CAJOBA010005090">
    <property type="protein sequence ID" value="CAF3732652.1"/>
    <property type="molecule type" value="Genomic_DNA"/>
</dbReference>
<sequence>MATITIDGSVSFISGSTTEGAAYARHLVQQSMQDFDFMLVEGTITSQECLLKLNIGGFVQIQYDDGTNVKQLTKIPFPTKRNRNGVLCINGFKMKEKYCGAYSISFFPTSTLTATGQTTVNSASTEVKYKSNSATTSLGEQFENMLNSIRRMKAKENIEILQSKYILACNTYQKSLSQYVLPLIGLISDAEGLNLQIFQDIISLTFPTYNIQMPQVNKVRLNSLLEFYEKYKHLGNASMLEDYFEYGQLSMNNEADYVPALQLEFWPNDVQLFLDRIKHNRPTLYKMIHETSSIHLIPKWSTKTPEIDQELEFRYSFSAIERLLAMNRTRVEQILNDVARSIYYGYLKNQPSLEDISKTIIPSYFIKTTVLWMCEIMNLNDRFTDADDDQTIARVMAENWLEYASQLLCDARAAEILRHHVNLDDDIKIEILIEQDKLINRQRQTIEDWLGNLKVEVILDAVNEYKLLRENWLYPSTDDQDEGDAIGCLYTLNHLRTLDGDNQQNWTTFKRLFLNDDETSWLSSPWGEQVANCSVSEFADSLSSLGTMLKNMQDIMEKPDFDGIITTNISQNEFTGAQNILNDLIQPSNMVHNGLMTSWLPMSTCSHFNALPMGMSPNVRSSFQHRSVLADHPTGPMNNVLQGRSLPSAIDSSTRQTFNQYSKRASDTFLNLLRAAPNYDITLNDLVKYYDRPQSTAQSSIPKQIVSHAMNTSSVNKENFTLIFFDPNFGIKNITDEMYRTINDYILFYADKSQLLSYVQSINEEKIFIIIFDPSLDMNFLSQLQNLNQINSIFIYCLKQDNYEWLMNNYSKISGIYTDKTLLLEQVRTTIAQQSTLTFGFNDPQQIFTTYTKLSRENALFLWNVLLKDLLMKDQSTDKSSMIQKCTEYYCRNTTEMENIEQFEKTYESANANEWYSKRCFVSKLLNKAFHTADTKQLKLFNFFIHDLCSNIKSCSSVEKLYCTTIVATNQFEMLLKNVDKLITLVVVNVCTPYVYSNNTNEVIFDMGTTFQFSSFDFDDNLKLWIARLTATNDGTQISQNYIIAKQQTMERMTLSIIMGELLLTIGDLSKTKTYFENLQNEDDALIYYYYGRIHYLKGEYELALENLQIAYELMITEERLKDSAFVLHDIGYVYDMKKEFNEALDSHRKALNIRQTHYSAKDVQIGVTLNIWEQTLTYNHPYMVQSLHSHGAVYFNKRDYSQALHYYTRALKLYEMSVPRDNHGILMVKNALEKINDLSSRQLMTR</sequence>
<proteinExistence type="predicted"/>
<dbReference type="Proteomes" id="UP000682733">
    <property type="component" value="Unassembled WGS sequence"/>
</dbReference>
<keyword evidence="2 3" id="KW-0802">TPR repeat</keyword>
<dbReference type="PANTHER" id="PTHR44943">
    <property type="entry name" value="CELLULOSE SYNTHASE OPERON PROTEIN C"/>
    <property type="match status" value="1"/>
</dbReference>
<dbReference type="AlphaFoldDB" id="A0A8S2DGE6"/>
<feature type="repeat" description="TPR" evidence="3">
    <location>
        <begin position="1085"/>
        <end position="1118"/>
    </location>
</feature>